<comment type="caution">
    <text evidence="9">The sequence shown here is derived from an EMBL/GenBank/DDBJ whole genome shotgun (WGS) entry which is preliminary data.</text>
</comment>
<dbReference type="PROSITE" id="PS51485">
    <property type="entry name" value="PHYTOCYANIN"/>
    <property type="match status" value="1"/>
</dbReference>
<dbReference type="AlphaFoldDB" id="A0A6A6NAT5"/>
<proteinExistence type="predicted"/>
<dbReference type="FunFam" id="2.60.40.420:FF:000003">
    <property type="entry name" value="Blue copper"/>
    <property type="match status" value="1"/>
</dbReference>
<evidence type="ECO:0000256" key="2">
    <source>
        <dbReference type="ARBA" id="ARBA00022723"/>
    </source>
</evidence>
<evidence type="ECO:0000256" key="6">
    <source>
        <dbReference type="SAM" id="MobiDB-lite"/>
    </source>
</evidence>
<evidence type="ECO:0000256" key="4">
    <source>
        <dbReference type="ARBA" id="ARBA00023008"/>
    </source>
</evidence>
<dbReference type="InterPro" id="IPR008972">
    <property type="entry name" value="Cupredoxin"/>
</dbReference>
<organism evidence="9 10">
    <name type="scientific">Hevea brasiliensis</name>
    <name type="common">Para rubber tree</name>
    <name type="synonym">Siphonia brasiliensis</name>
    <dbReference type="NCBI Taxonomy" id="3981"/>
    <lineage>
        <taxon>Eukaryota</taxon>
        <taxon>Viridiplantae</taxon>
        <taxon>Streptophyta</taxon>
        <taxon>Embryophyta</taxon>
        <taxon>Tracheophyta</taxon>
        <taxon>Spermatophyta</taxon>
        <taxon>Magnoliopsida</taxon>
        <taxon>eudicotyledons</taxon>
        <taxon>Gunneridae</taxon>
        <taxon>Pentapetalae</taxon>
        <taxon>rosids</taxon>
        <taxon>fabids</taxon>
        <taxon>Malpighiales</taxon>
        <taxon>Euphorbiaceae</taxon>
        <taxon>Crotonoideae</taxon>
        <taxon>Micrandreae</taxon>
        <taxon>Hevea</taxon>
    </lineage>
</organism>
<feature type="chain" id="PRO_5025379113" description="Phytocyanin domain-containing protein" evidence="7">
    <location>
        <begin position="21"/>
        <end position="183"/>
    </location>
</feature>
<evidence type="ECO:0000256" key="5">
    <source>
        <dbReference type="ARBA" id="ARBA00023180"/>
    </source>
</evidence>
<dbReference type="Pfam" id="PF02298">
    <property type="entry name" value="Cu_bind_like"/>
    <property type="match status" value="1"/>
</dbReference>
<accession>A0A6A6NAT5</accession>
<evidence type="ECO:0000256" key="3">
    <source>
        <dbReference type="ARBA" id="ARBA00022982"/>
    </source>
</evidence>
<keyword evidence="2" id="KW-0479">Metal-binding</keyword>
<keyword evidence="7" id="KW-0732">Signal</keyword>
<dbReference type="InterPro" id="IPR039391">
    <property type="entry name" value="Phytocyanin-like"/>
</dbReference>
<reference evidence="9 10" key="1">
    <citation type="journal article" date="2020" name="Mol. Plant">
        <title>The Chromosome-Based Rubber Tree Genome Provides New Insights into Spurge Genome Evolution and Rubber Biosynthesis.</title>
        <authorList>
            <person name="Liu J."/>
            <person name="Shi C."/>
            <person name="Shi C.C."/>
            <person name="Li W."/>
            <person name="Zhang Q.J."/>
            <person name="Zhang Y."/>
            <person name="Li K."/>
            <person name="Lu H.F."/>
            <person name="Shi C."/>
            <person name="Zhu S.T."/>
            <person name="Xiao Z.Y."/>
            <person name="Nan H."/>
            <person name="Yue Y."/>
            <person name="Zhu X.G."/>
            <person name="Wu Y."/>
            <person name="Hong X.N."/>
            <person name="Fan G.Y."/>
            <person name="Tong Y."/>
            <person name="Zhang D."/>
            <person name="Mao C.L."/>
            <person name="Liu Y.L."/>
            <person name="Hao S.J."/>
            <person name="Liu W.Q."/>
            <person name="Lv M.Q."/>
            <person name="Zhang H.B."/>
            <person name="Liu Y."/>
            <person name="Hu-Tang G.R."/>
            <person name="Wang J.P."/>
            <person name="Wang J.H."/>
            <person name="Sun Y.H."/>
            <person name="Ni S.B."/>
            <person name="Chen W.B."/>
            <person name="Zhang X.C."/>
            <person name="Jiao Y.N."/>
            <person name="Eichler E.E."/>
            <person name="Li G.H."/>
            <person name="Liu X."/>
            <person name="Gao L.Z."/>
        </authorList>
    </citation>
    <scope>NUCLEOTIDE SEQUENCE [LARGE SCALE GENOMIC DNA]</scope>
    <source>
        <strain evidence="10">cv. GT1</strain>
        <tissue evidence="9">Leaf</tissue>
    </source>
</reference>
<keyword evidence="3" id="KW-0249">Electron transport</keyword>
<dbReference type="GO" id="GO:0005886">
    <property type="term" value="C:plasma membrane"/>
    <property type="evidence" value="ECO:0007669"/>
    <property type="project" value="TreeGrafter"/>
</dbReference>
<sequence length="183" mass="19543">MAKLALVSFLVILCFVLTSAATTYIVGDNSGWDISTDLDTWAQGKNFVVGDVLLFQYTSSNSVNEVTKESFDGCNTTHVIKTYTNGNTTVTLSRPGPWYFISGNKLYCLGGMKLEVNVQGNQTDSPVAVPQAQPGATLTQPSSKNNNPIPTSSGIVYAGGKDSLVKASFGFMATILWLSTCGY</sequence>
<dbReference type="CDD" id="cd04216">
    <property type="entry name" value="Phytocyanin"/>
    <property type="match status" value="1"/>
</dbReference>
<dbReference type="EMBL" id="JAAGAX010000003">
    <property type="protein sequence ID" value="KAF2321339.1"/>
    <property type="molecule type" value="Genomic_DNA"/>
</dbReference>
<dbReference type="Gene3D" id="2.60.40.420">
    <property type="entry name" value="Cupredoxins - blue copper proteins"/>
    <property type="match status" value="1"/>
</dbReference>
<name>A0A6A6NAT5_HEVBR</name>
<dbReference type="PANTHER" id="PTHR33021">
    <property type="entry name" value="BLUE COPPER PROTEIN"/>
    <property type="match status" value="1"/>
</dbReference>
<dbReference type="GO" id="GO:0046872">
    <property type="term" value="F:metal ion binding"/>
    <property type="evidence" value="ECO:0007669"/>
    <property type="project" value="UniProtKB-KW"/>
</dbReference>
<evidence type="ECO:0000259" key="8">
    <source>
        <dbReference type="PROSITE" id="PS51485"/>
    </source>
</evidence>
<dbReference type="Proteomes" id="UP000467840">
    <property type="component" value="Chromosome 10"/>
</dbReference>
<keyword evidence="10" id="KW-1185">Reference proteome</keyword>
<dbReference type="SUPFAM" id="SSF49503">
    <property type="entry name" value="Cupredoxins"/>
    <property type="match status" value="1"/>
</dbReference>
<feature type="region of interest" description="Disordered" evidence="6">
    <location>
        <begin position="127"/>
        <end position="149"/>
    </location>
</feature>
<evidence type="ECO:0000313" key="9">
    <source>
        <dbReference type="EMBL" id="KAF2321339.1"/>
    </source>
</evidence>
<gene>
    <name evidence="9" type="ORF">GH714_040408</name>
</gene>
<feature type="signal peptide" evidence="7">
    <location>
        <begin position="1"/>
        <end position="20"/>
    </location>
</feature>
<dbReference type="PANTHER" id="PTHR33021:SF70">
    <property type="entry name" value="PHYTOCYANIN DOMAIN-CONTAINING PROTEIN"/>
    <property type="match status" value="1"/>
</dbReference>
<dbReference type="GO" id="GO:0009055">
    <property type="term" value="F:electron transfer activity"/>
    <property type="evidence" value="ECO:0007669"/>
    <property type="project" value="InterPro"/>
</dbReference>
<feature type="compositionally biased region" description="Polar residues" evidence="6">
    <location>
        <begin position="134"/>
        <end position="149"/>
    </location>
</feature>
<feature type="domain" description="Phytocyanin" evidence="8">
    <location>
        <begin position="22"/>
        <end position="120"/>
    </location>
</feature>
<dbReference type="InterPro" id="IPR003245">
    <property type="entry name" value="Phytocyanin_dom"/>
</dbReference>
<protein>
    <recommendedName>
        <fullName evidence="8">Phytocyanin domain-containing protein</fullName>
    </recommendedName>
</protein>
<keyword evidence="1" id="KW-0813">Transport</keyword>
<evidence type="ECO:0000256" key="1">
    <source>
        <dbReference type="ARBA" id="ARBA00022448"/>
    </source>
</evidence>
<keyword evidence="4" id="KW-0186">Copper</keyword>
<keyword evidence="5" id="KW-0325">Glycoprotein</keyword>
<evidence type="ECO:0000313" key="10">
    <source>
        <dbReference type="Proteomes" id="UP000467840"/>
    </source>
</evidence>
<evidence type="ECO:0000256" key="7">
    <source>
        <dbReference type="SAM" id="SignalP"/>
    </source>
</evidence>